<dbReference type="RefSeq" id="WP_147416985.1">
    <property type="nucleotide sequence ID" value="NZ_CP063196.1"/>
</dbReference>
<feature type="transmembrane region" description="Helical" evidence="1">
    <location>
        <begin position="21"/>
        <end position="41"/>
    </location>
</feature>
<protein>
    <submittedName>
        <fullName evidence="2">Uncharacterized protein</fullName>
    </submittedName>
</protein>
<sequence length="146" mass="15999">MKKGEMEASGFPGRPNTFYGKVPSLLVVIPIVLVIAFLAVFFLSISFLWFCVWSLLGILLLVVLDEQTELFRNIVPPSVSDSAGVRGLVGRALDKFSGFRVGVGIFGVVIVVTSFEGLTPLGFLLSLFVILFPIRLPFRRKSDGAY</sequence>
<reference evidence="2" key="1">
    <citation type="submission" date="2020-10" db="EMBL/GenBank/DDBJ databases">
        <title>De novo genome project of the cellulose decomposer Thermobifida halotolerans type strain.</title>
        <authorList>
            <person name="Nagy I."/>
            <person name="Horvath B."/>
            <person name="Kukolya J."/>
            <person name="Nagy I."/>
            <person name="Orsini M."/>
        </authorList>
    </citation>
    <scope>NUCLEOTIDE SEQUENCE</scope>
    <source>
        <strain evidence="2">DSM 44931</strain>
    </source>
</reference>
<keyword evidence="1" id="KW-0812">Transmembrane</keyword>
<gene>
    <name evidence="2" type="ORF">NI17_009430</name>
</gene>
<keyword evidence="3" id="KW-1185">Reference proteome</keyword>
<keyword evidence="1" id="KW-1133">Transmembrane helix</keyword>
<feature type="transmembrane region" description="Helical" evidence="1">
    <location>
        <begin position="121"/>
        <end position="138"/>
    </location>
</feature>
<name>A0AA97M024_9ACTN</name>
<evidence type="ECO:0000256" key="1">
    <source>
        <dbReference type="SAM" id="Phobius"/>
    </source>
</evidence>
<dbReference type="Proteomes" id="UP000265719">
    <property type="component" value="Chromosome"/>
</dbReference>
<proteinExistence type="predicted"/>
<evidence type="ECO:0000313" key="3">
    <source>
        <dbReference type="Proteomes" id="UP000265719"/>
    </source>
</evidence>
<dbReference type="EMBL" id="CP063196">
    <property type="protein sequence ID" value="UOE21320.1"/>
    <property type="molecule type" value="Genomic_DNA"/>
</dbReference>
<keyword evidence="1" id="KW-0472">Membrane</keyword>
<accession>A0AA97M024</accession>
<feature type="transmembrane region" description="Helical" evidence="1">
    <location>
        <begin position="47"/>
        <end position="64"/>
    </location>
</feature>
<feature type="transmembrane region" description="Helical" evidence="1">
    <location>
        <begin position="96"/>
        <end position="115"/>
    </location>
</feature>
<dbReference type="KEGG" id="thao:NI17_009430"/>
<organism evidence="2 3">
    <name type="scientific">Thermobifida halotolerans</name>
    <dbReference type="NCBI Taxonomy" id="483545"/>
    <lineage>
        <taxon>Bacteria</taxon>
        <taxon>Bacillati</taxon>
        <taxon>Actinomycetota</taxon>
        <taxon>Actinomycetes</taxon>
        <taxon>Streptosporangiales</taxon>
        <taxon>Nocardiopsidaceae</taxon>
        <taxon>Thermobifida</taxon>
    </lineage>
</organism>
<dbReference type="AlphaFoldDB" id="A0AA97M024"/>
<evidence type="ECO:0000313" key="2">
    <source>
        <dbReference type="EMBL" id="UOE21320.1"/>
    </source>
</evidence>